<accession>A0A8S9YPD9</accession>
<evidence type="ECO:0000256" key="1">
    <source>
        <dbReference type="SAM" id="Phobius"/>
    </source>
</evidence>
<keyword evidence="1" id="KW-0812">Transmembrane</keyword>
<proteinExistence type="predicted"/>
<dbReference type="Proteomes" id="UP000822476">
    <property type="component" value="Unassembled WGS sequence"/>
</dbReference>
<keyword evidence="3" id="KW-1185">Reference proteome</keyword>
<dbReference type="EMBL" id="JTDE01002858">
    <property type="protein sequence ID" value="KAF7256779.1"/>
    <property type="molecule type" value="Genomic_DNA"/>
</dbReference>
<keyword evidence="1" id="KW-1133">Transmembrane helix</keyword>
<gene>
    <name evidence="2" type="ORF">EG68_06229</name>
</gene>
<feature type="transmembrane region" description="Helical" evidence="1">
    <location>
        <begin position="12"/>
        <end position="32"/>
    </location>
</feature>
<reference evidence="2" key="1">
    <citation type="submission" date="2019-07" db="EMBL/GenBank/DDBJ databases">
        <title>Annotation for the trematode Paragonimus miyazaki's.</title>
        <authorList>
            <person name="Choi Y.-J."/>
        </authorList>
    </citation>
    <scope>NUCLEOTIDE SEQUENCE</scope>
    <source>
        <strain evidence="2">Japan</strain>
    </source>
</reference>
<evidence type="ECO:0000313" key="3">
    <source>
        <dbReference type="Proteomes" id="UP000822476"/>
    </source>
</evidence>
<sequence length="73" mass="8162">MLHVTQTLRSVAISSIKLIAFGSACLCVNCAFKDRNIVFRSRSDDGTSHCVPYSVVFNHSLIVFYGAMHRQKN</sequence>
<protein>
    <submittedName>
        <fullName evidence="2">Uncharacterized protein</fullName>
    </submittedName>
</protein>
<evidence type="ECO:0000313" key="2">
    <source>
        <dbReference type="EMBL" id="KAF7256779.1"/>
    </source>
</evidence>
<comment type="caution">
    <text evidence="2">The sequence shown here is derived from an EMBL/GenBank/DDBJ whole genome shotgun (WGS) entry which is preliminary data.</text>
</comment>
<keyword evidence="1" id="KW-0472">Membrane</keyword>
<organism evidence="2 3">
    <name type="scientific">Paragonimus skrjabini miyazakii</name>
    <dbReference type="NCBI Taxonomy" id="59628"/>
    <lineage>
        <taxon>Eukaryota</taxon>
        <taxon>Metazoa</taxon>
        <taxon>Spiralia</taxon>
        <taxon>Lophotrochozoa</taxon>
        <taxon>Platyhelminthes</taxon>
        <taxon>Trematoda</taxon>
        <taxon>Digenea</taxon>
        <taxon>Plagiorchiida</taxon>
        <taxon>Troglotremata</taxon>
        <taxon>Troglotrematidae</taxon>
        <taxon>Paragonimus</taxon>
    </lineage>
</organism>
<dbReference type="AlphaFoldDB" id="A0A8S9YPD9"/>
<name>A0A8S9YPD9_9TREM</name>